<dbReference type="Gene3D" id="3.30.450.20">
    <property type="entry name" value="PAS domain"/>
    <property type="match status" value="1"/>
</dbReference>
<reference evidence="3" key="1">
    <citation type="submission" date="2016-10" db="EMBL/GenBank/DDBJ databases">
        <authorList>
            <person name="Varghese N."/>
            <person name="Submissions S."/>
        </authorList>
    </citation>
    <scope>NUCLEOTIDE SEQUENCE [LARGE SCALE GENOMIC DNA]</scope>
    <source>
        <strain evidence="3">DSM 13234</strain>
    </source>
</reference>
<evidence type="ECO:0000313" key="2">
    <source>
        <dbReference type="EMBL" id="SEH34874.1"/>
    </source>
</evidence>
<dbReference type="InterPro" id="IPR013655">
    <property type="entry name" value="PAS_fold_3"/>
</dbReference>
<dbReference type="EMBL" id="FNWO01000006">
    <property type="protein sequence ID" value="SEH34874.1"/>
    <property type="molecule type" value="Genomic_DNA"/>
</dbReference>
<keyword evidence="3" id="KW-1185">Reference proteome</keyword>
<dbReference type="InterPro" id="IPR035965">
    <property type="entry name" value="PAS-like_dom_sf"/>
</dbReference>
<organism evidence="2 3">
    <name type="scientific">Magnetospirillum fulvum</name>
    <name type="common">Rhodospirillum fulvum</name>
    <dbReference type="NCBI Taxonomy" id="1082"/>
    <lineage>
        <taxon>Bacteria</taxon>
        <taxon>Pseudomonadati</taxon>
        <taxon>Pseudomonadota</taxon>
        <taxon>Alphaproteobacteria</taxon>
        <taxon>Rhodospirillales</taxon>
        <taxon>Rhodospirillaceae</taxon>
        <taxon>Magnetospirillum</taxon>
    </lineage>
</organism>
<feature type="domain" description="PAS fold-3" evidence="1">
    <location>
        <begin position="31"/>
        <end position="113"/>
    </location>
</feature>
<sequence>MPNTIRLTGKENFFDEGQVIVTKTNPLGVITYANKTFLEVSEFREKDVLGKPHNMIRHPDMPHSMFRKMWNRLTSGKEMFAYVINRTRLGNHYWVFAHVTPSFDTDQRIVGFHSNRRVPERSVLTGAIMPLYQTLNELERQAPDPESGIKAAEDYLREMLQKKGVGYDQFIFSL</sequence>
<protein>
    <submittedName>
        <fullName evidence="2">PAS domain S-box-containing protein</fullName>
    </submittedName>
</protein>
<dbReference type="Pfam" id="PF08447">
    <property type="entry name" value="PAS_3"/>
    <property type="match status" value="1"/>
</dbReference>
<dbReference type="Proteomes" id="UP000182983">
    <property type="component" value="Unassembled WGS sequence"/>
</dbReference>
<dbReference type="InterPro" id="IPR000014">
    <property type="entry name" value="PAS"/>
</dbReference>
<gene>
    <name evidence="2" type="ORF">SAMN04244559_01664</name>
</gene>
<dbReference type="SUPFAM" id="SSF55785">
    <property type="entry name" value="PYP-like sensor domain (PAS domain)"/>
    <property type="match status" value="1"/>
</dbReference>
<dbReference type="AlphaFoldDB" id="A0A1H6HKW6"/>
<evidence type="ECO:0000313" key="3">
    <source>
        <dbReference type="Proteomes" id="UP000182983"/>
    </source>
</evidence>
<dbReference type="OrthoDB" id="266313at2"/>
<accession>A0A1H6HKW6</accession>
<dbReference type="CDD" id="cd00130">
    <property type="entry name" value="PAS"/>
    <property type="match status" value="1"/>
</dbReference>
<dbReference type="RefSeq" id="WP_074767496.1">
    <property type="nucleotide sequence ID" value="NZ_FNWO01000006.1"/>
</dbReference>
<name>A0A1H6HKW6_MAGFU</name>
<evidence type="ECO:0000259" key="1">
    <source>
        <dbReference type="Pfam" id="PF08447"/>
    </source>
</evidence>
<dbReference type="NCBIfam" id="TIGR00229">
    <property type="entry name" value="sensory_box"/>
    <property type="match status" value="1"/>
</dbReference>
<proteinExistence type="predicted"/>